<dbReference type="AlphaFoldDB" id="A0A1I0LTN8"/>
<organism evidence="1 2">
    <name type="scientific">Nonomuraea wenchangensis</name>
    <dbReference type="NCBI Taxonomy" id="568860"/>
    <lineage>
        <taxon>Bacteria</taxon>
        <taxon>Bacillati</taxon>
        <taxon>Actinomycetota</taxon>
        <taxon>Actinomycetes</taxon>
        <taxon>Streptosporangiales</taxon>
        <taxon>Streptosporangiaceae</taxon>
        <taxon>Nonomuraea</taxon>
    </lineage>
</organism>
<sequence>MASKEIALPHIVTFSNGSTRPTFHLYVSQPPPKNTLDPRWETCTDHRTACDCREAIFAEDLAELRAERDMLLGTLREELAGHATRAYTSDGARDEQAECKCIGCGIARRLPWYSVGGYVVTTRRSVTDTP</sequence>
<name>A0A1I0LTN8_9ACTN</name>
<dbReference type="RefSeq" id="WP_091093995.1">
    <property type="nucleotide sequence ID" value="NZ_FOHX01000027.1"/>
</dbReference>
<evidence type="ECO:0000313" key="1">
    <source>
        <dbReference type="EMBL" id="SEU46388.1"/>
    </source>
</evidence>
<dbReference type="OrthoDB" id="4774067at2"/>
<dbReference type="EMBL" id="FOHX01000027">
    <property type="protein sequence ID" value="SEU46388.1"/>
    <property type="molecule type" value="Genomic_DNA"/>
</dbReference>
<protein>
    <submittedName>
        <fullName evidence="1">Uncharacterized protein</fullName>
    </submittedName>
</protein>
<dbReference type="STRING" id="568860.SAMN05421811_12720"/>
<evidence type="ECO:0000313" key="2">
    <source>
        <dbReference type="Proteomes" id="UP000199361"/>
    </source>
</evidence>
<reference evidence="1 2" key="1">
    <citation type="submission" date="2016-10" db="EMBL/GenBank/DDBJ databases">
        <authorList>
            <person name="de Groot N.N."/>
        </authorList>
    </citation>
    <scope>NUCLEOTIDE SEQUENCE [LARGE SCALE GENOMIC DNA]</scope>
    <source>
        <strain evidence="1 2">CGMCC 4.5598</strain>
    </source>
</reference>
<dbReference type="Proteomes" id="UP000199361">
    <property type="component" value="Unassembled WGS sequence"/>
</dbReference>
<keyword evidence="2" id="KW-1185">Reference proteome</keyword>
<gene>
    <name evidence="1" type="ORF">SAMN05421811_12720</name>
</gene>
<accession>A0A1I0LTN8</accession>
<proteinExistence type="predicted"/>